<dbReference type="RefSeq" id="WP_177220622.1">
    <property type="nucleotide sequence ID" value="NZ_BJWJ01000003.1"/>
</dbReference>
<feature type="transmembrane region" description="Helical" evidence="7">
    <location>
        <begin position="78"/>
        <end position="102"/>
    </location>
</feature>
<evidence type="ECO:0000256" key="3">
    <source>
        <dbReference type="ARBA" id="ARBA00022692"/>
    </source>
</evidence>
<evidence type="ECO:0000256" key="8">
    <source>
        <dbReference type="SAM" id="SignalP"/>
    </source>
</evidence>
<accession>A0A1I6QET2</accession>
<evidence type="ECO:0000256" key="7">
    <source>
        <dbReference type="SAM" id="Phobius"/>
    </source>
</evidence>
<dbReference type="Proteomes" id="UP000199139">
    <property type="component" value="Unassembled WGS sequence"/>
</dbReference>
<sequence length="235" mass="26282">MKRWISLCFIMFICLFPHTVLAEDDNGSVLDAYRQSSTDESETNQSESDDGNNQVLNDQAETPAETTPSLFEDNDDTLSFWGLVIRFLLALALVVVLIYVLLKLMNKFTSKQGQLKNLENLGGISVGMNKSVQLVKVGSTVYLLGVGDTVELLTEVTDQAFIDQLLSNKEAPGADLFSKVTQSLQQQKQFKNNDITSSDHTNKASFSALFEGELKQMKNKQSKIREDIKGHDRYE</sequence>
<keyword evidence="12" id="KW-1185">Reference proteome</keyword>
<keyword evidence="3 7" id="KW-0812">Transmembrane</keyword>
<dbReference type="STRING" id="306541.SAMN05421668_10498"/>
<name>A0A1I6QET2_9BACI</name>
<evidence type="ECO:0000313" key="12">
    <source>
        <dbReference type="Proteomes" id="UP000321773"/>
    </source>
</evidence>
<evidence type="ECO:0000256" key="5">
    <source>
        <dbReference type="ARBA" id="ARBA00023136"/>
    </source>
</evidence>
<keyword evidence="5 7" id="KW-0472">Membrane</keyword>
<organism evidence="10 11">
    <name type="scientific">Halolactibacillus miurensis</name>
    <dbReference type="NCBI Taxonomy" id="306541"/>
    <lineage>
        <taxon>Bacteria</taxon>
        <taxon>Bacillati</taxon>
        <taxon>Bacillota</taxon>
        <taxon>Bacilli</taxon>
        <taxon>Bacillales</taxon>
        <taxon>Bacillaceae</taxon>
        <taxon>Halolactibacillus</taxon>
    </lineage>
</organism>
<protein>
    <submittedName>
        <fullName evidence="9">Flagellar biosynthetic protein FliZ</fullName>
    </submittedName>
    <submittedName>
        <fullName evidence="10">Flagellar protein FliO/FliZ</fullName>
    </submittedName>
</protein>
<gene>
    <name evidence="9" type="primary">fliZ</name>
    <name evidence="9" type="ORF">HMI01_04110</name>
    <name evidence="10" type="ORF">SAMN05421668_10498</name>
</gene>
<feature type="region of interest" description="Disordered" evidence="6">
    <location>
        <begin position="216"/>
        <end position="235"/>
    </location>
</feature>
<dbReference type="Proteomes" id="UP000321773">
    <property type="component" value="Unassembled WGS sequence"/>
</dbReference>
<feature type="compositionally biased region" description="Acidic residues" evidence="6">
    <location>
        <begin position="39"/>
        <end position="50"/>
    </location>
</feature>
<dbReference type="EMBL" id="BJWJ01000003">
    <property type="protein sequence ID" value="GEM03423.1"/>
    <property type="molecule type" value="Genomic_DNA"/>
</dbReference>
<evidence type="ECO:0000313" key="9">
    <source>
        <dbReference type="EMBL" id="GEM03423.1"/>
    </source>
</evidence>
<evidence type="ECO:0000313" key="11">
    <source>
        <dbReference type="Proteomes" id="UP000199139"/>
    </source>
</evidence>
<reference evidence="10 11" key="1">
    <citation type="submission" date="2016-10" db="EMBL/GenBank/DDBJ databases">
        <authorList>
            <person name="de Groot N.N."/>
        </authorList>
    </citation>
    <scope>NUCLEOTIDE SEQUENCE [LARGE SCALE GENOMIC DNA]</scope>
    <source>
        <strain evidence="10 11">DSM 17074</strain>
    </source>
</reference>
<dbReference type="Pfam" id="PF04347">
    <property type="entry name" value="FliO"/>
    <property type="match status" value="1"/>
</dbReference>
<feature type="signal peptide" evidence="8">
    <location>
        <begin position="1"/>
        <end position="22"/>
    </location>
</feature>
<evidence type="ECO:0000256" key="4">
    <source>
        <dbReference type="ARBA" id="ARBA00022989"/>
    </source>
</evidence>
<dbReference type="AlphaFoldDB" id="A0A1I6QET2"/>
<keyword evidence="4 7" id="KW-1133">Transmembrane helix</keyword>
<evidence type="ECO:0000256" key="2">
    <source>
        <dbReference type="ARBA" id="ARBA00022475"/>
    </source>
</evidence>
<dbReference type="InterPro" id="IPR022781">
    <property type="entry name" value="Flagellar_biosynth_FliO"/>
</dbReference>
<keyword evidence="10" id="KW-0282">Flagellum</keyword>
<feature type="region of interest" description="Disordered" evidence="6">
    <location>
        <begin position="34"/>
        <end position="56"/>
    </location>
</feature>
<evidence type="ECO:0000313" key="10">
    <source>
        <dbReference type="EMBL" id="SFS50800.1"/>
    </source>
</evidence>
<proteinExistence type="predicted"/>
<feature type="compositionally biased region" description="Basic and acidic residues" evidence="6">
    <location>
        <begin position="223"/>
        <end position="235"/>
    </location>
</feature>
<comment type="subcellular location">
    <subcellularLocation>
        <location evidence="1">Cell membrane</location>
    </subcellularLocation>
</comment>
<keyword evidence="2" id="KW-1003">Cell membrane</keyword>
<keyword evidence="8" id="KW-0732">Signal</keyword>
<dbReference type="EMBL" id="FPAI01000004">
    <property type="protein sequence ID" value="SFS50800.1"/>
    <property type="molecule type" value="Genomic_DNA"/>
</dbReference>
<dbReference type="GO" id="GO:0044781">
    <property type="term" value="P:bacterial-type flagellum organization"/>
    <property type="evidence" value="ECO:0007669"/>
    <property type="project" value="InterPro"/>
</dbReference>
<evidence type="ECO:0000256" key="6">
    <source>
        <dbReference type="SAM" id="MobiDB-lite"/>
    </source>
</evidence>
<keyword evidence="10" id="KW-0966">Cell projection</keyword>
<evidence type="ECO:0000256" key="1">
    <source>
        <dbReference type="ARBA" id="ARBA00004236"/>
    </source>
</evidence>
<feature type="chain" id="PRO_5011739961" evidence="8">
    <location>
        <begin position="23"/>
        <end position="235"/>
    </location>
</feature>
<reference evidence="9 12" key="2">
    <citation type="submission" date="2019-07" db="EMBL/GenBank/DDBJ databases">
        <title>Whole genome shotgun sequence of Halolactibacillus miurensis NBRC 100873.</title>
        <authorList>
            <person name="Hosoyama A."/>
            <person name="Uohara A."/>
            <person name="Ohji S."/>
            <person name="Ichikawa N."/>
        </authorList>
    </citation>
    <scope>NUCLEOTIDE SEQUENCE [LARGE SCALE GENOMIC DNA]</scope>
    <source>
        <strain evidence="9 12">NBRC 100873</strain>
    </source>
</reference>
<dbReference type="GO" id="GO:0016020">
    <property type="term" value="C:membrane"/>
    <property type="evidence" value="ECO:0007669"/>
    <property type="project" value="InterPro"/>
</dbReference>
<keyword evidence="10" id="KW-0969">Cilium</keyword>